<dbReference type="EMBL" id="LR796271">
    <property type="protein sequence ID" value="CAB4133155.1"/>
    <property type="molecule type" value="Genomic_DNA"/>
</dbReference>
<evidence type="ECO:0000313" key="1">
    <source>
        <dbReference type="EMBL" id="CAB4133155.1"/>
    </source>
</evidence>
<organism evidence="1">
    <name type="scientific">uncultured Caudovirales phage</name>
    <dbReference type="NCBI Taxonomy" id="2100421"/>
    <lineage>
        <taxon>Viruses</taxon>
        <taxon>Duplodnaviria</taxon>
        <taxon>Heunggongvirae</taxon>
        <taxon>Uroviricota</taxon>
        <taxon>Caudoviricetes</taxon>
        <taxon>Peduoviridae</taxon>
        <taxon>Maltschvirus</taxon>
        <taxon>Maltschvirus maltsch</taxon>
    </lineage>
</organism>
<accession>A0A6J5LGB3</accession>
<reference evidence="1" key="1">
    <citation type="submission" date="2020-04" db="EMBL/GenBank/DDBJ databases">
        <authorList>
            <person name="Chiriac C."/>
            <person name="Salcher M."/>
            <person name="Ghai R."/>
            <person name="Kavagutti S V."/>
        </authorList>
    </citation>
    <scope>NUCLEOTIDE SEQUENCE</scope>
</reference>
<protein>
    <submittedName>
        <fullName evidence="1">Uncharacterized protein</fullName>
    </submittedName>
</protein>
<proteinExistence type="predicted"/>
<sequence>MPYPYLDTTNDLTPINDIQVVTPSDSVDLPNGICRAMILNAAGTIKFSTALGTVITLTISSSWFGVTYIRAKRVYATGTSIAAGSIFACY</sequence>
<gene>
    <name evidence="1" type="ORF">UFOVP140_45</name>
</gene>
<name>A0A6J5LGB3_9CAUD</name>